<evidence type="ECO:0000313" key="3">
    <source>
        <dbReference type="EMBL" id="MFC7139071.1"/>
    </source>
</evidence>
<dbReference type="PROSITE" id="PS51257">
    <property type="entry name" value="PROKAR_LIPOPROTEIN"/>
    <property type="match status" value="1"/>
</dbReference>
<evidence type="ECO:0000259" key="2">
    <source>
        <dbReference type="Pfam" id="PF02608"/>
    </source>
</evidence>
<dbReference type="Proteomes" id="UP001596432">
    <property type="component" value="Unassembled WGS sequence"/>
</dbReference>
<name>A0ABD5XYL1_9EURY</name>
<gene>
    <name evidence="3" type="ORF">ACFQMA_04360</name>
</gene>
<feature type="domain" description="ABC transporter substrate-binding protein PnrA-like" evidence="2">
    <location>
        <begin position="47"/>
        <end position="317"/>
    </location>
</feature>
<dbReference type="AlphaFoldDB" id="A0ABD5XYL1"/>
<dbReference type="CDD" id="cd19963">
    <property type="entry name" value="PBP1_BMP-like"/>
    <property type="match status" value="1"/>
</dbReference>
<evidence type="ECO:0000313" key="4">
    <source>
        <dbReference type="Proteomes" id="UP001596432"/>
    </source>
</evidence>
<protein>
    <submittedName>
        <fullName evidence="3">BMP family ABC transporter substrate-binding protein</fullName>
    </submittedName>
</protein>
<evidence type="ECO:0000256" key="1">
    <source>
        <dbReference type="ARBA" id="ARBA00022729"/>
    </source>
</evidence>
<dbReference type="GeneID" id="78819319"/>
<reference evidence="3 4" key="1">
    <citation type="journal article" date="2019" name="Int. J. Syst. Evol. Microbiol.">
        <title>The Global Catalogue of Microorganisms (GCM) 10K type strain sequencing project: providing services to taxonomists for standard genome sequencing and annotation.</title>
        <authorList>
            <consortium name="The Broad Institute Genomics Platform"/>
            <consortium name="The Broad Institute Genome Sequencing Center for Infectious Disease"/>
            <person name="Wu L."/>
            <person name="Ma J."/>
        </authorList>
    </citation>
    <scope>NUCLEOTIDE SEQUENCE [LARGE SCALE GENOMIC DNA]</scope>
    <source>
        <strain evidence="3 4">XZYJT29</strain>
    </source>
</reference>
<dbReference type="RefSeq" id="WP_274324672.1">
    <property type="nucleotide sequence ID" value="NZ_CP118158.1"/>
</dbReference>
<keyword evidence="4" id="KW-1185">Reference proteome</keyword>
<keyword evidence="1" id="KW-0732">Signal</keyword>
<dbReference type="PANTHER" id="PTHR43208">
    <property type="entry name" value="ABC TRANSPORTER SUBSTRATE-BINDING PROTEIN"/>
    <property type="match status" value="1"/>
</dbReference>
<dbReference type="SUPFAM" id="SSF53822">
    <property type="entry name" value="Periplasmic binding protein-like I"/>
    <property type="match status" value="1"/>
</dbReference>
<dbReference type="PANTHER" id="PTHR43208:SF1">
    <property type="entry name" value="ABC TRANSPORTER SUBSTRATE-BINDING PROTEIN"/>
    <property type="match status" value="1"/>
</dbReference>
<comment type="caution">
    <text evidence="3">The sequence shown here is derived from an EMBL/GenBank/DDBJ whole genome shotgun (WGS) entry which is preliminary data.</text>
</comment>
<organism evidence="3 4">
    <name type="scientific">Halosimplex aquaticum</name>
    <dbReference type="NCBI Taxonomy" id="3026162"/>
    <lineage>
        <taxon>Archaea</taxon>
        <taxon>Methanobacteriati</taxon>
        <taxon>Methanobacteriota</taxon>
        <taxon>Stenosarchaea group</taxon>
        <taxon>Halobacteria</taxon>
        <taxon>Halobacteriales</taxon>
        <taxon>Haloarculaceae</taxon>
        <taxon>Halosimplex</taxon>
    </lineage>
</organism>
<dbReference type="PROSITE" id="PS51318">
    <property type="entry name" value="TAT"/>
    <property type="match status" value="1"/>
</dbReference>
<dbReference type="Pfam" id="PF02608">
    <property type="entry name" value="Bmp"/>
    <property type="match status" value="1"/>
</dbReference>
<dbReference type="InterPro" id="IPR006311">
    <property type="entry name" value="TAT_signal"/>
</dbReference>
<accession>A0ABD5XYL1</accession>
<dbReference type="InterPro" id="IPR028082">
    <property type="entry name" value="Peripla_BP_I"/>
</dbReference>
<proteinExistence type="predicted"/>
<dbReference type="Gene3D" id="3.40.50.2300">
    <property type="match status" value="2"/>
</dbReference>
<sequence>MSTDITRRRAIKALGLAGAAGLAGCTSTGDAGTDTSGDGGSGGKDTVKAAFVYNSAVGDQGWSWAHEQGRKAVAEEYDWLESDYSEDVDPANAKSVFQQYVQNDYDVVFGNTFGYMDTMVSVAEDNPDTLFEHCSGYQTRENMGRYFGRMYQARYMAGVAAGMLTEANTLGYVAALPIAEVVRGINAFTLGARSVNSDVTTKVRWTNTWYDPPKEKEAANALIDQGVDVMAQHQDSAAAVQAAAAADIWATGYDAPMSEQGGDNYVTSPIWHWEKFYGPTLEAVHDGSWEPDFYWEGLGDGIVGLSDWGPEVPDDVKTTVEDTRSAIESGDTDVWADSKFADADDATLFQDMGSYVEGVEGTVPE</sequence>
<dbReference type="InterPro" id="IPR052910">
    <property type="entry name" value="ABC-Purine-Binding"/>
</dbReference>
<dbReference type="EMBL" id="JBHTAS010000001">
    <property type="protein sequence ID" value="MFC7139071.1"/>
    <property type="molecule type" value="Genomic_DNA"/>
</dbReference>
<dbReference type="InterPro" id="IPR003760">
    <property type="entry name" value="PnrA-like"/>
</dbReference>